<accession>A0A5M3X7L7</accession>
<proteinExistence type="predicted"/>
<reference evidence="1 2" key="1">
    <citation type="submission" date="2019-10" db="EMBL/GenBank/DDBJ databases">
        <title>Whole genome shotgun sequence of Acrocarpospora pleiomorpha NBRC 16267.</title>
        <authorList>
            <person name="Ichikawa N."/>
            <person name="Kimura A."/>
            <person name="Kitahashi Y."/>
            <person name="Komaki H."/>
            <person name="Oguchi A."/>
        </authorList>
    </citation>
    <scope>NUCLEOTIDE SEQUENCE [LARGE SCALE GENOMIC DNA]</scope>
    <source>
        <strain evidence="1 2">NBRC 16267</strain>
    </source>
</reference>
<comment type="caution">
    <text evidence="1">The sequence shown here is derived from an EMBL/GenBank/DDBJ whole genome shotgun (WGS) entry which is preliminary data.</text>
</comment>
<evidence type="ECO:0000313" key="1">
    <source>
        <dbReference type="EMBL" id="GES17667.1"/>
    </source>
</evidence>
<protein>
    <submittedName>
        <fullName evidence="1">Uncharacterized protein</fullName>
    </submittedName>
</protein>
<keyword evidence="2" id="KW-1185">Reference proteome</keyword>
<sequence>MEEHCLRFTGHDAQDEIRMAGLDDHPFLPLSLFWPELAVEFPHSVIRAFAAVAVTGARTGGVNGPEIP</sequence>
<dbReference type="AlphaFoldDB" id="A0A5M3X7L7"/>
<organism evidence="1 2">
    <name type="scientific">Acrocarpospora pleiomorpha</name>
    <dbReference type="NCBI Taxonomy" id="90975"/>
    <lineage>
        <taxon>Bacteria</taxon>
        <taxon>Bacillati</taxon>
        <taxon>Actinomycetota</taxon>
        <taxon>Actinomycetes</taxon>
        <taxon>Streptosporangiales</taxon>
        <taxon>Streptosporangiaceae</taxon>
        <taxon>Acrocarpospora</taxon>
    </lineage>
</organism>
<evidence type="ECO:0000313" key="2">
    <source>
        <dbReference type="Proteomes" id="UP000377595"/>
    </source>
</evidence>
<name>A0A5M3X7L7_9ACTN</name>
<dbReference type="EMBL" id="BLAF01000004">
    <property type="protein sequence ID" value="GES17667.1"/>
    <property type="molecule type" value="Genomic_DNA"/>
</dbReference>
<gene>
    <name evidence="1" type="ORF">Aple_005620</name>
</gene>
<dbReference type="Proteomes" id="UP000377595">
    <property type="component" value="Unassembled WGS sequence"/>
</dbReference>